<comment type="caution">
    <text evidence="1">The sequence shown here is derived from an EMBL/GenBank/DDBJ whole genome shotgun (WGS) entry which is preliminary data.</text>
</comment>
<sequence>MNNIDLKIYVDNAMKTLTALSIDFITIIKNIEANQKDANFIRSKLNSSQLSFRESIFIDNILIEYLGTNISSVIDSKQFDNKRRKDREISDYDVLKLATRISGKEKILNAKQFSITKIREIHKKIDYNKLVEIKKIRDQHYSHIDRKRKDGTDILVKDIVDITSLFLKMFDEIYKAIKGKSIYDFPVDYQLFDLKLKSFKYDMMMKYLSESKNPELNILKSMDQYDTFEDSYKNLFSK</sequence>
<reference evidence="1 2" key="1">
    <citation type="submission" date="2019-09" db="EMBL/GenBank/DDBJ databases">
        <title>Genome sequence and assembly of Flavobacterium sp.</title>
        <authorList>
            <person name="Chhetri G."/>
        </authorList>
    </citation>
    <scope>NUCLEOTIDE SEQUENCE [LARGE SCALE GENOMIC DNA]</scope>
    <source>
        <strain evidence="1 2">SNL9</strain>
    </source>
</reference>
<keyword evidence="2" id="KW-1185">Reference proteome</keyword>
<dbReference type="AlphaFoldDB" id="A0A5M6CVQ2"/>
<protein>
    <submittedName>
        <fullName evidence="1">Uncharacterized protein</fullName>
    </submittedName>
</protein>
<gene>
    <name evidence="1" type="ORF">F0460_00255</name>
</gene>
<evidence type="ECO:0000313" key="2">
    <source>
        <dbReference type="Proteomes" id="UP000325141"/>
    </source>
</evidence>
<name>A0A5M6CVQ2_9FLAO</name>
<evidence type="ECO:0000313" key="1">
    <source>
        <dbReference type="EMBL" id="KAA5538072.1"/>
    </source>
</evidence>
<dbReference type="Proteomes" id="UP000325141">
    <property type="component" value="Unassembled WGS sequence"/>
</dbReference>
<dbReference type="RefSeq" id="WP_150009315.1">
    <property type="nucleotide sequence ID" value="NZ_VWSG01000001.1"/>
</dbReference>
<dbReference type="EMBL" id="VWSG01000001">
    <property type="protein sequence ID" value="KAA5538072.1"/>
    <property type="molecule type" value="Genomic_DNA"/>
</dbReference>
<organism evidence="1 2">
    <name type="scientific">Paenimyroides baculatum</name>
    <dbReference type="NCBI Taxonomy" id="2608000"/>
    <lineage>
        <taxon>Bacteria</taxon>
        <taxon>Pseudomonadati</taxon>
        <taxon>Bacteroidota</taxon>
        <taxon>Flavobacteriia</taxon>
        <taxon>Flavobacteriales</taxon>
        <taxon>Flavobacteriaceae</taxon>
        <taxon>Paenimyroides</taxon>
    </lineage>
</organism>
<proteinExistence type="predicted"/>
<accession>A0A5M6CVQ2</accession>